<evidence type="ECO:0000313" key="1">
    <source>
        <dbReference type="EMBL" id="GGF20773.1"/>
    </source>
</evidence>
<gene>
    <name evidence="1" type="ORF">GCM10011383_35580</name>
</gene>
<comment type="caution">
    <text evidence="1">The sequence shown here is derived from an EMBL/GenBank/DDBJ whole genome shotgun (WGS) entry which is preliminary data.</text>
</comment>
<dbReference type="EMBL" id="BMHT01000006">
    <property type="protein sequence ID" value="GGF20773.1"/>
    <property type="molecule type" value="Genomic_DNA"/>
</dbReference>
<reference evidence="2" key="1">
    <citation type="journal article" date="2019" name="Int. J. Syst. Evol. Microbiol.">
        <title>The Global Catalogue of Microorganisms (GCM) 10K type strain sequencing project: providing services to taxonomists for standard genome sequencing and annotation.</title>
        <authorList>
            <consortium name="The Broad Institute Genomics Platform"/>
            <consortium name="The Broad Institute Genome Sequencing Center for Infectious Disease"/>
            <person name="Wu L."/>
            <person name="Ma J."/>
        </authorList>
    </citation>
    <scope>NUCLEOTIDE SEQUENCE [LARGE SCALE GENOMIC DNA]</scope>
    <source>
        <strain evidence="2">CGMCC 1.15197</strain>
    </source>
</reference>
<proteinExistence type="predicted"/>
<sequence length="54" mass="6185">MVAARFFGGNLISGQWYMEQQWGSSTSTNFVLKITLFVFVHTLDQGSYWLHNLG</sequence>
<dbReference type="Proteomes" id="UP000632273">
    <property type="component" value="Unassembled WGS sequence"/>
</dbReference>
<name>A0ABQ1UJW2_9BACT</name>
<accession>A0ABQ1UJW2</accession>
<organism evidence="1 2">
    <name type="scientific">Hymenobacter cavernae</name>
    <dbReference type="NCBI Taxonomy" id="2044852"/>
    <lineage>
        <taxon>Bacteria</taxon>
        <taxon>Pseudomonadati</taxon>
        <taxon>Bacteroidota</taxon>
        <taxon>Cytophagia</taxon>
        <taxon>Cytophagales</taxon>
        <taxon>Hymenobacteraceae</taxon>
        <taxon>Hymenobacter</taxon>
    </lineage>
</organism>
<protein>
    <submittedName>
        <fullName evidence="1">Uncharacterized protein</fullName>
    </submittedName>
</protein>
<keyword evidence="2" id="KW-1185">Reference proteome</keyword>
<evidence type="ECO:0000313" key="2">
    <source>
        <dbReference type="Proteomes" id="UP000632273"/>
    </source>
</evidence>